<dbReference type="Pfam" id="PF08501">
    <property type="entry name" value="Shikimate_dh_N"/>
    <property type="match status" value="1"/>
</dbReference>
<evidence type="ECO:0000313" key="6">
    <source>
        <dbReference type="EMBL" id="RFS45206.1"/>
    </source>
</evidence>
<reference evidence="6 7" key="1">
    <citation type="submission" date="2018-08" db="EMBL/GenBank/DDBJ databases">
        <title>Verrucosispora craniellae sp. nov., isolated from a marine sponge in the South China Sea.</title>
        <authorList>
            <person name="Li L."/>
            <person name="Lin H.W."/>
        </authorList>
    </citation>
    <scope>NUCLEOTIDE SEQUENCE [LARGE SCALE GENOMIC DNA]</scope>
    <source>
        <strain evidence="6 7">LHW63014</strain>
    </source>
</reference>
<evidence type="ECO:0000256" key="1">
    <source>
        <dbReference type="ARBA" id="ARBA00004871"/>
    </source>
</evidence>
<feature type="compositionally biased region" description="Gly residues" evidence="3">
    <location>
        <begin position="121"/>
        <end position="136"/>
    </location>
</feature>
<feature type="domain" description="SDH C-terminal" evidence="5">
    <location>
        <begin position="337"/>
        <end position="366"/>
    </location>
</feature>
<dbReference type="OrthoDB" id="9776868at2"/>
<dbReference type="SUPFAM" id="SSF51735">
    <property type="entry name" value="NAD(P)-binding Rossmann-fold domains"/>
    <property type="match status" value="1"/>
</dbReference>
<keyword evidence="2" id="KW-0057">Aromatic amino acid biosynthesis</keyword>
<dbReference type="SUPFAM" id="SSF53223">
    <property type="entry name" value="Aminoacid dehydrogenase-like, N-terminal domain"/>
    <property type="match status" value="1"/>
</dbReference>
<accession>A0A372FXF6</accession>
<evidence type="ECO:0000256" key="3">
    <source>
        <dbReference type="SAM" id="MobiDB-lite"/>
    </source>
</evidence>
<dbReference type="AlphaFoldDB" id="A0A372FXF6"/>
<evidence type="ECO:0000259" key="5">
    <source>
        <dbReference type="Pfam" id="PF18317"/>
    </source>
</evidence>
<dbReference type="InterPro" id="IPR013708">
    <property type="entry name" value="Shikimate_DH-bd_N"/>
</dbReference>
<evidence type="ECO:0000313" key="7">
    <source>
        <dbReference type="Proteomes" id="UP000262621"/>
    </source>
</evidence>
<dbReference type="GO" id="GO:0004764">
    <property type="term" value="F:shikimate 3-dehydrogenase (NADP+) activity"/>
    <property type="evidence" value="ECO:0007669"/>
    <property type="project" value="InterPro"/>
</dbReference>
<name>A0A372FXF6_9ACTN</name>
<feature type="region of interest" description="Disordered" evidence="3">
    <location>
        <begin position="119"/>
        <end position="138"/>
    </location>
</feature>
<dbReference type="Gene3D" id="3.40.50.720">
    <property type="entry name" value="NAD(P)-binding Rossmann-like Domain"/>
    <property type="match status" value="1"/>
</dbReference>
<dbReference type="InterPro" id="IPR046346">
    <property type="entry name" value="Aminoacid_DH-like_N_sf"/>
</dbReference>
<gene>
    <name evidence="6" type="ORF">D0Q02_18200</name>
</gene>
<proteinExistence type="predicted"/>
<keyword evidence="2" id="KW-0028">Amino-acid biosynthesis</keyword>
<dbReference type="GO" id="GO:0005829">
    <property type="term" value="C:cytosol"/>
    <property type="evidence" value="ECO:0007669"/>
    <property type="project" value="TreeGrafter"/>
</dbReference>
<evidence type="ECO:0000256" key="2">
    <source>
        <dbReference type="ARBA" id="ARBA00023141"/>
    </source>
</evidence>
<dbReference type="PANTHER" id="PTHR21089:SF1">
    <property type="entry name" value="BIFUNCTIONAL 3-DEHYDROQUINATE DEHYDRATASE_SHIKIMATE DEHYDROGENASE, CHLOROPLASTIC"/>
    <property type="match status" value="1"/>
</dbReference>
<keyword evidence="7" id="KW-1185">Reference proteome</keyword>
<organism evidence="6 7">
    <name type="scientific">Micromonospora craniellae</name>
    <dbReference type="NCBI Taxonomy" id="2294034"/>
    <lineage>
        <taxon>Bacteria</taxon>
        <taxon>Bacillati</taxon>
        <taxon>Actinomycetota</taxon>
        <taxon>Actinomycetes</taxon>
        <taxon>Micromonosporales</taxon>
        <taxon>Micromonosporaceae</taxon>
        <taxon>Micromonospora</taxon>
    </lineage>
</organism>
<dbReference type="GO" id="GO:0009423">
    <property type="term" value="P:chorismate biosynthetic process"/>
    <property type="evidence" value="ECO:0007669"/>
    <property type="project" value="TreeGrafter"/>
</dbReference>
<protein>
    <submittedName>
        <fullName evidence="6">Shikimate dehydrogenase</fullName>
    </submittedName>
</protein>
<dbReference type="EMBL" id="QVFU01000019">
    <property type="protein sequence ID" value="RFS45206.1"/>
    <property type="molecule type" value="Genomic_DNA"/>
</dbReference>
<dbReference type="InterPro" id="IPR036291">
    <property type="entry name" value="NAD(P)-bd_dom_sf"/>
</dbReference>
<dbReference type="InterPro" id="IPR022893">
    <property type="entry name" value="Shikimate_DH_fam"/>
</dbReference>
<dbReference type="Proteomes" id="UP000262621">
    <property type="component" value="Unassembled WGS sequence"/>
</dbReference>
<evidence type="ECO:0000259" key="4">
    <source>
        <dbReference type="Pfam" id="PF08501"/>
    </source>
</evidence>
<dbReference type="InterPro" id="IPR041121">
    <property type="entry name" value="SDH_C"/>
</dbReference>
<dbReference type="Pfam" id="PF18317">
    <property type="entry name" value="SDH_C"/>
    <property type="match status" value="1"/>
</dbReference>
<dbReference type="GO" id="GO:0009073">
    <property type="term" value="P:aromatic amino acid family biosynthetic process"/>
    <property type="evidence" value="ECO:0007669"/>
    <property type="project" value="UniProtKB-KW"/>
</dbReference>
<dbReference type="PANTHER" id="PTHR21089">
    <property type="entry name" value="SHIKIMATE DEHYDROGENASE"/>
    <property type="match status" value="1"/>
</dbReference>
<dbReference type="Gene3D" id="3.40.50.10860">
    <property type="entry name" value="Leucine Dehydrogenase, chain A, domain 1"/>
    <property type="match status" value="1"/>
</dbReference>
<dbReference type="GO" id="GO:0019632">
    <property type="term" value="P:shikimate metabolic process"/>
    <property type="evidence" value="ECO:0007669"/>
    <property type="project" value="TreeGrafter"/>
</dbReference>
<sequence>MLGKPIAHSLSPVIHNAGYAAAGLTGWSYTRIECAAAELPDLVAGLGPEWAGLSVTMPGKEAALTVAAEVSPVAAAVGAANTLVRRPDGTWYADNTDVTGMVDVLTSAGGASAPRVVSGAAGAGTPSGAGGLGEVSGRGDRGVDTGAGRLGLVSGVRDLGVESGGVGPGSPSGGGPGTVSGIGGPGAVSDAGGAVSALGAGGAVTGLGAGAAAAVVGAGATVTVLGAGGTARAALAAAARLGATGVTVVARRRAAVDELAPVATALGLALTAAPWADAVALTDVDLLISTVPKGAADELAGVVRWRPTTVLFDAIYDPWPTPLAASAAAVGCPVVSGLDLLLAQAVGQFEQFTGVPAPRAAMAAALTAARVD</sequence>
<comment type="caution">
    <text evidence="6">The sequence shown here is derived from an EMBL/GenBank/DDBJ whole genome shotgun (WGS) entry which is preliminary data.</text>
</comment>
<feature type="region of interest" description="Disordered" evidence="3">
    <location>
        <begin position="162"/>
        <end position="184"/>
    </location>
</feature>
<feature type="domain" description="Shikimate dehydrogenase substrate binding N-terminal" evidence="4">
    <location>
        <begin position="2"/>
        <end position="83"/>
    </location>
</feature>
<dbReference type="GO" id="GO:0050661">
    <property type="term" value="F:NADP binding"/>
    <property type="evidence" value="ECO:0007669"/>
    <property type="project" value="TreeGrafter"/>
</dbReference>
<comment type="pathway">
    <text evidence="1">Metabolic intermediate biosynthesis; chorismate biosynthesis; chorismate from D-erythrose 4-phosphate and phosphoenolpyruvate: step 4/7.</text>
</comment>